<dbReference type="KEGG" id="mis:MICPUN_64770"/>
<dbReference type="RefSeq" id="XP_002506848.1">
    <property type="nucleotide sequence ID" value="XM_002506802.1"/>
</dbReference>
<sequence>MAHRRLLLALTVGLIARCVVGGGIGLEESRAADLEAGGDAHPRVPMSTPACVACERVAREIADAAARLDGEDETLSEAENARRASRRRRGFHGRSEAAIDAALDAVCETLARSRVVKDANDDDDANGGATASCETTLARHRGEIADRVFAEGGVGLREYLCVRLERVCPRVVGGARDEL</sequence>
<dbReference type="InParanoid" id="C1EJ12"/>
<reference evidence="3 4" key="1">
    <citation type="journal article" date="2009" name="Science">
        <title>Green evolution and dynamic adaptations revealed by genomes of the marine picoeukaryotes Micromonas.</title>
        <authorList>
            <person name="Worden A.Z."/>
            <person name="Lee J.H."/>
            <person name="Mock T."/>
            <person name="Rouze P."/>
            <person name="Simmons M.P."/>
            <person name="Aerts A.L."/>
            <person name="Allen A.E."/>
            <person name="Cuvelier M.L."/>
            <person name="Derelle E."/>
            <person name="Everett M.V."/>
            <person name="Foulon E."/>
            <person name="Grimwood J."/>
            <person name="Gundlach H."/>
            <person name="Henrissat B."/>
            <person name="Napoli C."/>
            <person name="McDonald S.M."/>
            <person name="Parker M.S."/>
            <person name="Rombauts S."/>
            <person name="Salamov A."/>
            <person name="Von Dassow P."/>
            <person name="Badger J.H."/>
            <person name="Coutinho P.M."/>
            <person name="Demir E."/>
            <person name="Dubchak I."/>
            <person name="Gentemann C."/>
            <person name="Eikrem W."/>
            <person name="Gready J.E."/>
            <person name="John U."/>
            <person name="Lanier W."/>
            <person name="Lindquist E.A."/>
            <person name="Lucas S."/>
            <person name="Mayer K.F."/>
            <person name="Moreau H."/>
            <person name="Not F."/>
            <person name="Otillar R."/>
            <person name="Panaud O."/>
            <person name="Pangilinan J."/>
            <person name="Paulsen I."/>
            <person name="Piegu B."/>
            <person name="Poliakov A."/>
            <person name="Robbens S."/>
            <person name="Schmutz J."/>
            <person name="Toulza E."/>
            <person name="Wyss T."/>
            <person name="Zelensky A."/>
            <person name="Zhou K."/>
            <person name="Armbrust E.V."/>
            <person name="Bhattacharya D."/>
            <person name="Goodenough U.W."/>
            <person name="Van de Peer Y."/>
            <person name="Grigoriev I.V."/>
        </authorList>
    </citation>
    <scope>NUCLEOTIDE SEQUENCE [LARGE SCALE GENOMIC DNA]</scope>
    <source>
        <strain evidence="4">RCC299 / NOUM17</strain>
    </source>
</reference>
<dbReference type="Proteomes" id="UP000002009">
    <property type="component" value="Chromosome 16"/>
</dbReference>
<dbReference type="AlphaFoldDB" id="C1EJ12"/>
<accession>C1EJ12</accession>
<dbReference type="EMBL" id="CP001334">
    <property type="protein sequence ID" value="ACO68106.1"/>
    <property type="molecule type" value="Genomic_DNA"/>
</dbReference>
<protein>
    <recommendedName>
        <fullName evidence="5">Saposin B-type domain-containing protein</fullName>
    </recommendedName>
</protein>
<dbReference type="OrthoDB" id="10649255at2759"/>
<gene>
    <name evidence="3" type="ORF">MICPUN_64770</name>
</gene>
<feature type="region of interest" description="Disordered" evidence="1">
    <location>
        <begin position="70"/>
        <end position="89"/>
    </location>
</feature>
<evidence type="ECO:0000256" key="1">
    <source>
        <dbReference type="SAM" id="MobiDB-lite"/>
    </source>
</evidence>
<evidence type="ECO:0000313" key="3">
    <source>
        <dbReference type="EMBL" id="ACO68106.1"/>
    </source>
</evidence>
<dbReference type="GeneID" id="8249632"/>
<evidence type="ECO:0008006" key="5">
    <source>
        <dbReference type="Google" id="ProtNLM"/>
    </source>
</evidence>
<organism evidence="3 4">
    <name type="scientific">Micromonas commoda (strain RCC299 / NOUM17 / CCMP2709)</name>
    <name type="common">Picoplanktonic green alga</name>
    <dbReference type="NCBI Taxonomy" id="296587"/>
    <lineage>
        <taxon>Eukaryota</taxon>
        <taxon>Viridiplantae</taxon>
        <taxon>Chlorophyta</taxon>
        <taxon>Mamiellophyceae</taxon>
        <taxon>Mamiellales</taxon>
        <taxon>Mamiellaceae</taxon>
        <taxon>Micromonas</taxon>
    </lineage>
</organism>
<keyword evidence="2" id="KW-0732">Signal</keyword>
<dbReference type="OMA" id="CETTLAR"/>
<keyword evidence="4" id="KW-1185">Reference proteome</keyword>
<evidence type="ECO:0000256" key="2">
    <source>
        <dbReference type="SAM" id="SignalP"/>
    </source>
</evidence>
<proteinExistence type="predicted"/>
<evidence type="ECO:0000313" key="4">
    <source>
        <dbReference type="Proteomes" id="UP000002009"/>
    </source>
</evidence>
<name>C1EJ12_MICCC</name>
<feature type="signal peptide" evidence="2">
    <location>
        <begin position="1"/>
        <end position="21"/>
    </location>
</feature>
<feature type="chain" id="PRO_5002906994" description="Saposin B-type domain-containing protein" evidence="2">
    <location>
        <begin position="22"/>
        <end position="179"/>
    </location>
</feature>